<proteinExistence type="inferred from homology"/>
<keyword evidence="5 10" id="KW-0132">Cell division</keyword>
<dbReference type="GO" id="GO:0005886">
    <property type="term" value="C:plasma membrane"/>
    <property type="evidence" value="ECO:0007669"/>
    <property type="project" value="UniProtKB-SubCell"/>
</dbReference>
<dbReference type="InterPro" id="IPR003838">
    <property type="entry name" value="ABC3_permease_C"/>
</dbReference>
<evidence type="ECO:0000256" key="2">
    <source>
        <dbReference type="ARBA" id="ARBA00007379"/>
    </source>
</evidence>
<evidence type="ECO:0000256" key="4">
    <source>
        <dbReference type="ARBA" id="ARBA00022475"/>
    </source>
</evidence>
<protein>
    <recommendedName>
        <fullName evidence="3 10">Cell division protein FtsX</fullName>
    </recommendedName>
</protein>
<dbReference type="PIRSF" id="PIRSF003097">
    <property type="entry name" value="FtsX"/>
    <property type="match status" value="1"/>
</dbReference>
<evidence type="ECO:0000256" key="9">
    <source>
        <dbReference type="ARBA" id="ARBA00023306"/>
    </source>
</evidence>
<evidence type="ECO:0000256" key="5">
    <source>
        <dbReference type="ARBA" id="ARBA00022618"/>
    </source>
</evidence>
<evidence type="ECO:0000256" key="11">
    <source>
        <dbReference type="SAM" id="Phobius"/>
    </source>
</evidence>
<keyword evidence="7 11" id="KW-1133">Transmembrane helix</keyword>
<keyword evidence="9 10" id="KW-0131">Cell cycle</keyword>
<feature type="transmembrane region" description="Helical" evidence="11">
    <location>
        <begin position="26"/>
        <end position="47"/>
    </location>
</feature>
<reference evidence="14 15" key="1">
    <citation type="submission" date="2015-01" db="EMBL/GenBank/DDBJ databases">
        <authorList>
            <person name="Aslett A.Martin."/>
            <person name="De Silva Nishadi"/>
        </authorList>
    </citation>
    <scope>NUCLEOTIDE SEQUENCE [LARGE SCALE GENOMIC DNA]</scope>
    <source>
        <strain evidence="14 15">R28058</strain>
    </source>
</reference>
<evidence type="ECO:0000256" key="1">
    <source>
        <dbReference type="ARBA" id="ARBA00004651"/>
    </source>
</evidence>
<dbReference type="Proteomes" id="UP000049127">
    <property type="component" value="Unassembled WGS sequence"/>
</dbReference>
<dbReference type="InterPro" id="IPR040690">
    <property type="entry name" value="FtsX_ECD"/>
</dbReference>
<evidence type="ECO:0000256" key="3">
    <source>
        <dbReference type="ARBA" id="ARBA00021907"/>
    </source>
</evidence>
<evidence type="ECO:0000313" key="15">
    <source>
        <dbReference type="Proteomes" id="UP000049127"/>
    </source>
</evidence>
<keyword evidence="4 10" id="KW-1003">Cell membrane</keyword>
<dbReference type="PANTHER" id="PTHR47755">
    <property type="entry name" value="CELL DIVISION PROTEIN FTSX"/>
    <property type="match status" value="1"/>
</dbReference>
<sequence>MNLMHSILYNIKQGLKGLLSSKTMSFISIGSVSASLIILGVVISIVLNTNQFMESTKDEVNEIRAIIPNNLVQSDKELIKSQIKSLEGVKSVKFESKEKAFKDMKSSWGDEKYLLDGMENPLDDYFRITINNSEDIVKISNKLSDIKNITKVDYYQDIMENFLVLSNTIKKVGSIIIICLFIVCLFMISNTIRARVYSKKEEIKIMRYVGASKKFIRAPFLIEGFIIGLIGAVTATIVSVFIYGYVYNNIGTNLLFMSSGNILISIRSIGIKLGLIFLLTGTLIGIIGSSISLRKHLKV</sequence>
<dbReference type="NCBIfam" id="NF038347">
    <property type="entry name" value="FtsX_Gpos"/>
    <property type="match status" value="1"/>
</dbReference>
<gene>
    <name evidence="14" type="primary">ftsX</name>
    <name evidence="14" type="ORF">R28058_02121</name>
</gene>
<comment type="similarity">
    <text evidence="2 10">Belongs to the ABC-4 integral membrane protein family. FtsX subfamily.</text>
</comment>
<dbReference type="Pfam" id="PF02687">
    <property type="entry name" value="FtsX"/>
    <property type="match status" value="1"/>
</dbReference>
<dbReference type="InterPro" id="IPR004513">
    <property type="entry name" value="FtsX"/>
</dbReference>
<accession>A0A0C7R2T3</accession>
<evidence type="ECO:0000256" key="7">
    <source>
        <dbReference type="ARBA" id="ARBA00022989"/>
    </source>
</evidence>
<evidence type="ECO:0000256" key="6">
    <source>
        <dbReference type="ARBA" id="ARBA00022692"/>
    </source>
</evidence>
<keyword evidence="8 10" id="KW-0472">Membrane</keyword>
<dbReference type="AlphaFoldDB" id="A0A0C7R2T3"/>
<feature type="domain" description="FtsX extracellular" evidence="13">
    <location>
        <begin position="62"/>
        <end position="152"/>
    </location>
</feature>
<keyword evidence="6 11" id="KW-0812">Transmembrane</keyword>
<name>A0A0C7R2T3_PARSO</name>
<evidence type="ECO:0000256" key="10">
    <source>
        <dbReference type="PIRNR" id="PIRNR003097"/>
    </source>
</evidence>
<evidence type="ECO:0000259" key="13">
    <source>
        <dbReference type="Pfam" id="PF18075"/>
    </source>
</evidence>
<feature type="transmembrane region" description="Helical" evidence="11">
    <location>
        <begin position="266"/>
        <end position="288"/>
    </location>
</feature>
<organism evidence="14 15">
    <name type="scientific">Paraclostridium sordellii</name>
    <name type="common">Clostridium sordellii</name>
    <dbReference type="NCBI Taxonomy" id="1505"/>
    <lineage>
        <taxon>Bacteria</taxon>
        <taxon>Bacillati</taxon>
        <taxon>Bacillota</taxon>
        <taxon>Clostridia</taxon>
        <taxon>Peptostreptococcales</taxon>
        <taxon>Peptostreptococcaceae</taxon>
        <taxon>Paraclostridium</taxon>
    </lineage>
</organism>
<evidence type="ECO:0000313" key="14">
    <source>
        <dbReference type="EMBL" id="CEQ02479.1"/>
    </source>
</evidence>
<dbReference type="RefSeq" id="WP_055334969.1">
    <property type="nucleotide sequence ID" value="NZ_CDNI01000014.1"/>
</dbReference>
<comment type="function">
    <text evidence="10">Part of the ABC transporter FtsEX involved in asymmetric cellular division facilitating the initiation of sporulation.</text>
</comment>
<feature type="transmembrane region" description="Helical" evidence="11">
    <location>
        <begin position="172"/>
        <end position="194"/>
    </location>
</feature>
<feature type="transmembrane region" description="Helical" evidence="11">
    <location>
        <begin position="215"/>
        <end position="246"/>
    </location>
</feature>
<comment type="subcellular location">
    <subcellularLocation>
        <location evidence="1">Cell membrane</location>
        <topology evidence="1">Multi-pass membrane protein</topology>
    </subcellularLocation>
</comment>
<dbReference type="PANTHER" id="PTHR47755:SF1">
    <property type="entry name" value="CELL DIVISION PROTEIN FTSX"/>
    <property type="match status" value="1"/>
</dbReference>
<evidence type="ECO:0000256" key="8">
    <source>
        <dbReference type="ARBA" id="ARBA00023136"/>
    </source>
</evidence>
<dbReference type="Gene3D" id="3.30.70.3040">
    <property type="match status" value="1"/>
</dbReference>
<dbReference type="EMBL" id="CEKZ01000003">
    <property type="protein sequence ID" value="CEQ02479.1"/>
    <property type="molecule type" value="Genomic_DNA"/>
</dbReference>
<feature type="domain" description="ABC3 transporter permease C-terminal" evidence="12">
    <location>
        <begin position="175"/>
        <end position="288"/>
    </location>
</feature>
<evidence type="ECO:0000259" key="12">
    <source>
        <dbReference type="Pfam" id="PF02687"/>
    </source>
</evidence>
<dbReference type="GO" id="GO:0051301">
    <property type="term" value="P:cell division"/>
    <property type="evidence" value="ECO:0007669"/>
    <property type="project" value="UniProtKB-KW"/>
</dbReference>
<dbReference type="Pfam" id="PF18075">
    <property type="entry name" value="FtsX_ECD"/>
    <property type="match status" value="1"/>
</dbReference>
<dbReference type="InterPro" id="IPR058204">
    <property type="entry name" value="FtsX_firmicutes-type"/>
</dbReference>